<dbReference type="EMBL" id="CAJVPU010024135">
    <property type="protein sequence ID" value="CAG8691209.1"/>
    <property type="molecule type" value="Genomic_DNA"/>
</dbReference>
<proteinExistence type="predicted"/>
<evidence type="ECO:0000313" key="1">
    <source>
        <dbReference type="EMBL" id="CAG8691209.1"/>
    </source>
</evidence>
<feature type="non-terminal residue" evidence="1">
    <location>
        <position position="1"/>
    </location>
</feature>
<protein>
    <submittedName>
        <fullName evidence="1">768_t:CDS:1</fullName>
    </submittedName>
</protein>
<organism evidence="1 2">
    <name type="scientific">Dentiscutata heterogama</name>
    <dbReference type="NCBI Taxonomy" id="1316150"/>
    <lineage>
        <taxon>Eukaryota</taxon>
        <taxon>Fungi</taxon>
        <taxon>Fungi incertae sedis</taxon>
        <taxon>Mucoromycota</taxon>
        <taxon>Glomeromycotina</taxon>
        <taxon>Glomeromycetes</taxon>
        <taxon>Diversisporales</taxon>
        <taxon>Gigasporaceae</taxon>
        <taxon>Dentiscutata</taxon>
    </lineage>
</organism>
<gene>
    <name evidence="1" type="ORF">DHETER_LOCUS11264</name>
</gene>
<sequence>HISEVSLSFHLSTSATMQPRVPTCSSCKKPTTRFLFPYFSPMLEEITSVLLYIRKHLSLVFSGAYILYSGTLDTFLDPDNNNNNSSVNNLTYDQALQHAAN</sequence>
<keyword evidence="2" id="KW-1185">Reference proteome</keyword>
<name>A0ACA9P9A2_9GLOM</name>
<dbReference type="Proteomes" id="UP000789702">
    <property type="component" value="Unassembled WGS sequence"/>
</dbReference>
<accession>A0ACA9P9A2</accession>
<evidence type="ECO:0000313" key="2">
    <source>
        <dbReference type="Proteomes" id="UP000789702"/>
    </source>
</evidence>
<comment type="caution">
    <text evidence="1">The sequence shown here is derived from an EMBL/GenBank/DDBJ whole genome shotgun (WGS) entry which is preliminary data.</text>
</comment>
<reference evidence="1" key="1">
    <citation type="submission" date="2021-06" db="EMBL/GenBank/DDBJ databases">
        <authorList>
            <person name="Kallberg Y."/>
            <person name="Tangrot J."/>
            <person name="Rosling A."/>
        </authorList>
    </citation>
    <scope>NUCLEOTIDE SEQUENCE</scope>
    <source>
        <strain evidence="1">IL203A</strain>
    </source>
</reference>